<dbReference type="OMA" id="SENRICC"/>
<dbReference type="PANTHER" id="PTHR24364:SF16">
    <property type="entry name" value="TROPHOBLAST GLYCOPROTEIN-LIKE"/>
    <property type="match status" value="1"/>
</dbReference>
<dbReference type="GO" id="GO:0005886">
    <property type="term" value="C:plasma membrane"/>
    <property type="evidence" value="ECO:0007669"/>
    <property type="project" value="TreeGrafter"/>
</dbReference>
<reference evidence="7" key="1">
    <citation type="submission" date="2025-08" db="UniProtKB">
        <authorList>
            <consortium name="Ensembl"/>
        </authorList>
    </citation>
    <scope>IDENTIFICATION</scope>
</reference>
<dbReference type="SUPFAM" id="SSF52058">
    <property type="entry name" value="L domain-like"/>
    <property type="match status" value="1"/>
</dbReference>
<feature type="domain" description="LRRCT" evidence="6">
    <location>
        <begin position="237"/>
        <end position="295"/>
    </location>
</feature>
<dbReference type="Pfam" id="PF13855">
    <property type="entry name" value="LRR_8"/>
    <property type="match status" value="2"/>
</dbReference>
<feature type="transmembrane region" description="Helical" evidence="4">
    <location>
        <begin position="299"/>
        <end position="322"/>
    </location>
</feature>
<dbReference type="GeneTree" id="ENSGT00940000154868"/>
<dbReference type="InterPro" id="IPR052286">
    <property type="entry name" value="Wnt_signaling_inhibitor"/>
</dbReference>
<dbReference type="SMART" id="SM00369">
    <property type="entry name" value="LRR_TYP"/>
    <property type="match status" value="4"/>
</dbReference>
<dbReference type="Gene3D" id="3.80.10.10">
    <property type="entry name" value="Ribonuclease Inhibitor"/>
    <property type="match status" value="2"/>
</dbReference>
<dbReference type="Proteomes" id="UP000694388">
    <property type="component" value="Unplaced"/>
</dbReference>
<feature type="chain" id="PRO_5034383093" evidence="5">
    <location>
        <begin position="41"/>
        <end position="378"/>
    </location>
</feature>
<dbReference type="InterPro" id="IPR032675">
    <property type="entry name" value="LRR_dom_sf"/>
</dbReference>
<evidence type="ECO:0000259" key="6">
    <source>
        <dbReference type="SMART" id="SM00082"/>
    </source>
</evidence>
<name>A0A8C4NNW7_EPTBU</name>
<keyword evidence="4" id="KW-0812">Transmembrane</keyword>
<dbReference type="InterPro" id="IPR001611">
    <property type="entry name" value="Leu-rich_rpt"/>
</dbReference>
<keyword evidence="3" id="KW-0677">Repeat</keyword>
<dbReference type="InterPro" id="IPR000483">
    <property type="entry name" value="Cys-rich_flank_reg_C"/>
</dbReference>
<evidence type="ECO:0000256" key="5">
    <source>
        <dbReference type="SAM" id="SignalP"/>
    </source>
</evidence>
<dbReference type="PANTHER" id="PTHR24364">
    <property type="entry name" value="LP06937P"/>
    <property type="match status" value="1"/>
</dbReference>
<dbReference type="GO" id="GO:0090090">
    <property type="term" value="P:negative regulation of canonical Wnt signaling pathway"/>
    <property type="evidence" value="ECO:0007669"/>
    <property type="project" value="TreeGrafter"/>
</dbReference>
<evidence type="ECO:0000256" key="2">
    <source>
        <dbReference type="ARBA" id="ARBA00022729"/>
    </source>
</evidence>
<keyword evidence="4" id="KW-1133">Transmembrane helix</keyword>
<dbReference type="Ensembl" id="ENSEBUT00000007879.1">
    <property type="protein sequence ID" value="ENSEBUP00000007398.1"/>
    <property type="gene ID" value="ENSEBUG00000004828.1"/>
</dbReference>
<feature type="signal peptide" evidence="5">
    <location>
        <begin position="1"/>
        <end position="40"/>
    </location>
</feature>
<proteinExistence type="predicted"/>
<evidence type="ECO:0000256" key="4">
    <source>
        <dbReference type="SAM" id="Phobius"/>
    </source>
</evidence>
<organism evidence="7 8">
    <name type="scientific">Eptatretus burgeri</name>
    <name type="common">Inshore hagfish</name>
    <dbReference type="NCBI Taxonomy" id="7764"/>
    <lineage>
        <taxon>Eukaryota</taxon>
        <taxon>Metazoa</taxon>
        <taxon>Chordata</taxon>
        <taxon>Craniata</taxon>
        <taxon>Vertebrata</taxon>
        <taxon>Cyclostomata</taxon>
        <taxon>Myxini</taxon>
        <taxon>Myxiniformes</taxon>
        <taxon>Myxinidae</taxon>
        <taxon>Eptatretinae</taxon>
        <taxon>Eptatretus</taxon>
    </lineage>
</organism>
<dbReference type="SMART" id="SM00082">
    <property type="entry name" value="LRRCT"/>
    <property type="match status" value="1"/>
</dbReference>
<dbReference type="PROSITE" id="PS51450">
    <property type="entry name" value="LRR"/>
    <property type="match status" value="1"/>
</dbReference>
<evidence type="ECO:0000313" key="7">
    <source>
        <dbReference type="Ensembl" id="ENSEBUP00000007398.1"/>
    </source>
</evidence>
<keyword evidence="1" id="KW-0433">Leucine-rich repeat</keyword>
<reference evidence="7" key="2">
    <citation type="submission" date="2025-09" db="UniProtKB">
        <authorList>
            <consortium name="Ensembl"/>
        </authorList>
    </citation>
    <scope>IDENTIFICATION</scope>
</reference>
<accession>A0A8C4NNW7</accession>
<keyword evidence="4" id="KW-0472">Membrane</keyword>
<evidence type="ECO:0000313" key="8">
    <source>
        <dbReference type="Proteomes" id="UP000694388"/>
    </source>
</evidence>
<dbReference type="InterPro" id="IPR003591">
    <property type="entry name" value="Leu-rich_rpt_typical-subtyp"/>
</dbReference>
<evidence type="ECO:0000256" key="3">
    <source>
        <dbReference type="ARBA" id="ARBA00022737"/>
    </source>
</evidence>
<evidence type="ECO:0000256" key="1">
    <source>
        <dbReference type="ARBA" id="ARBA00022614"/>
    </source>
</evidence>
<sequence>MEFGTPSLIPWNTQGAECHDHFVCSELWLLVCILAGNVAGHCVAACLCTAPQACQPCSLPADNVSADASGYLSLHSCDLVKLGARALQQSGSYELQHLDLSENRICCINRNAFSGLNHLQHLNLSAALINVSAEQLFSALNPLANLSYLGLSNNGLTNLGPGAFIGLVSLRHVDLRNNELEQLKPGSFASFKVSSSLVESKVSVLVDLRDNALKSISNTTLAEWDAAPHVQLFLANNPFVCDCRLATFVSWLRNGTTPKIRVRDASKLRCTGANAHQMSLLLLRSEKLLLSGDCEAKAVASYVLLAIVLALIGVIFLFVLYLNRRGIKKWLMHMRDACRDQIEEYNYRYELDANPRIGDSSVCVRRPSDGRQVGCSIC</sequence>
<keyword evidence="8" id="KW-1185">Reference proteome</keyword>
<dbReference type="AlphaFoldDB" id="A0A8C4NNW7"/>
<keyword evidence="2 5" id="KW-0732">Signal</keyword>
<protein>
    <submittedName>
        <fullName evidence="7">Trophoblast glycoprotein</fullName>
    </submittedName>
</protein>